<comment type="caution">
    <text evidence="1">The sequence shown here is derived from an EMBL/GenBank/DDBJ whole genome shotgun (WGS) entry which is preliminary data.</text>
</comment>
<evidence type="ECO:0000313" key="2">
    <source>
        <dbReference type="Proteomes" id="UP001596022"/>
    </source>
</evidence>
<accession>A0ABV9GQN1</accession>
<gene>
    <name evidence="1" type="ORF">ACFO4N_16615</name>
</gene>
<dbReference type="RefSeq" id="WP_376847437.1">
    <property type="nucleotide sequence ID" value="NZ_JBHSFW010000019.1"/>
</dbReference>
<proteinExistence type="predicted"/>
<reference evidence="2" key="1">
    <citation type="journal article" date="2019" name="Int. J. Syst. Evol. Microbiol.">
        <title>The Global Catalogue of Microorganisms (GCM) 10K type strain sequencing project: providing services to taxonomists for standard genome sequencing and annotation.</title>
        <authorList>
            <consortium name="The Broad Institute Genomics Platform"/>
            <consortium name="The Broad Institute Genome Sequencing Center for Infectious Disease"/>
            <person name="Wu L."/>
            <person name="Ma J."/>
        </authorList>
    </citation>
    <scope>NUCLEOTIDE SEQUENCE [LARGE SCALE GENOMIC DNA]</scope>
    <source>
        <strain evidence="2">CGMCC 1.16306</strain>
    </source>
</reference>
<organism evidence="1 2">
    <name type="scientific">Camelliibacillus cellulosilyticus</name>
    <dbReference type="NCBI Taxonomy" id="2174486"/>
    <lineage>
        <taxon>Bacteria</taxon>
        <taxon>Bacillati</taxon>
        <taxon>Bacillota</taxon>
        <taxon>Bacilli</taxon>
        <taxon>Bacillales</taxon>
        <taxon>Sporolactobacillaceae</taxon>
        <taxon>Camelliibacillus</taxon>
    </lineage>
</organism>
<dbReference type="Proteomes" id="UP001596022">
    <property type="component" value="Unassembled WGS sequence"/>
</dbReference>
<dbReference type="PROSITE" id="PS51257">
    <property type="entry name" value="PROKAR_LIPOPROTEIN"/>
    <property type="match status" value="1"/>
</dbReference>
<evidence type="ECO:0008006" key="3">
    <source>
        <dbReference type="Google" id="ProtNLM"/>
    </source>
</evidence>
<name>A0ABV9GQN1_9BACL</name>
<dbReference type="EMBL" id="JBHSFW010000019">
    <property type="protein sequence ID" value="MFC4620327.1"/>
    <property type="molecule type" value="Genomic_DNA"/>
</dbReference>
<sequence>MKKMFLPLLLILGLVLIGCNVSIQKDNDPDKKEKSVKLHAGPKEEKKELKLQVLKMDADKGITLENSSFYKEMAKILKQHPDAGTANDFSIFSIGNVNEGQQNAAFVFLGINRTNKPLKNIQFNLTLKGKDGTTIWEDTPVNLTEEQVGDIQPNAAVPVLLKLNSDQEERIKKLNKNNTVIDMKDFKYEVAK</sequence>
<evidence type="ECO:0000313" key="1">
    <source>
        <dbReference type="EMBL" id="MFC4620327.1"/>
    </source>
</evidence>
<protein>
    <recommendedName>
        <fullName evidence="3">Lipoprotein</fullName>
    </recommendedName>
</protein>
<keyword evidence="2" id="KW-1185">Reference proteome</keyword>